<organism evidence="7 8">
    <name type="scientific">Ameca splendens</name>
    <dbReference type="NCBI Taxonomy" id="208324"/>
    <lineage>
        <taxon>Eukaryota</taxon>
        <taxon>Metazoa</taxon>
        <taxon>Chordata</taxon>
        <taxon>Craniata</taxon>
        <taxon>Vertebrata</taxon>
        <taxon>Euteleostomi</taxon>
        <taxon>Actinopterygii</taxon>
        <taxon>Neopterygii</taxon>
        <taxon>Teleostei</taxon>
        <taxon>Neoteleostei</taxon>
        <taxon>Acanthomorphata</taxon>
        <taxon>Ovalentaria</taxon>
        <taxon>Atherinomorphae</taxon>
        <taxon>Cyprinodontiformes</taxon>
        <taxon>Goodeidae</taxon>
        <taxon>Ameca</taxon>
    </lineage>
</organism>
<accession>A0ABV0XBG6</accession>
<comment type="similarity">
    <text evidence="1">Belongs to the TRAFAC class TrmE-Era-EngA-EngB-Septin-like GTPase superfamily. AIG1/Toc34/Toc159-like paraseptin GTPase family. IAN subfamily.</text>
</comment>
<keyword evidence="5" id="KW-1133">Transmembrane helix</keyword>
<dbReference type="InterPro" id="IPR006703">
    <property type="entry name" value="G_AIG1"/>
</dbReference>
<keyword evidence="5" id="KW-0812">Transmembrane</keyword>
<proteinExistence type="inferred from homology"/>
<dbReference type="PANTHER" id="PTHR10903">
    <property type="entry name" value="GTPASE, IMAP FAMILY MEMBER-RELATED"/>
    <property type="match status" value="1"/>
</dbReference>
<dbReference type="InterPro" id="IPR045058">
    <property type="entry name" value="GIMA/IAN/Toc"/>
</dbReference>
<keyword evidence="2" id="KW-0547">Nucleotide-binding</keyword>
<reference evidence="7 8" key="1">
    <citation type="submission" date="2021-06" db="EMBL/GenBank/DDBJ databases">
        <authorList>
            <person name="Palmer J.M."/>
        </authorList>
    </citation>
    <scope>NUCLEOTIDE SEQUENCE [LARGE SCALE GENOMIC DNA]</scope>
    <source>
        <strain evidence="7 8">AS_MEX2019</strain>
        <tissue evidence="7">Muscle</tissue>
    </source>
</reference>
<sequence length="426" mass="46132">MPVLRIQETNRPILAGSSVLSFSLIMNKSIRMVLLGKTGAGKSSLGNTICGDQLFTVSHSVNSETSKCKAITRSVSGRNLMVIDTPGFFDTDQSEEDLKPEIIRCITECAPGPHVFLIVLKVEKFTEHEQAVIKKICTYFSEEVFKYAVVVFTHGDQLPDGMQIEEFAGQNKLVSELVKKCGDRCHVFDHKYWNNDQKEEYRNNQFQMERLLQTIDMMVGPNKDRCYTNDFLKAVKKEIQEEEENIRLLPGSLSEAQIRERAKESVLEKLLIRLSAIGVGLLLGAVFGVVVLVGGTLTILKGTPKPVPLKKAMGETIAAAAVTVLGAGGAAVAGGVGSAAAVVGLTGTAVSGFAATGAVKGALIGYDVAEGAQTPEEAAQKTAEAVKNEAQVYLDKAHQFWNKVIQPNSQASEEEEEKSLLGDKLN</sequence>
<dbReference type="SUPFAM" id="SSF52540">
    <property type="entry name" value="P-loop containing nucleoside triphosphate hydrolases"/>
    <property type="match status" value="1"/>
</dbReference>
<feature type="transmembrane region" description="Helical" evidence="5">
    <location>
        <begin position="270"/>
        <end position="297"/>
    </location>
</feature>
<evidence type="ECO:0000313" key="8">
    <source>
        <dbReference type="Proteomes" id="UP001469553"/>
    </source>
</evidence>
<feature type="region of interest" description="Disordered" evidence="4">
    <location>
        <begin position="406"/>
        <end position="426"/>
    </location>
</feature>
<name>A0ABV0XBG6_9TELE</name>
<feature type="domain" description="AIG1-type G" evidence="6">
    <location>
        <begin position="27"/>
        <end position="236"/>
    </location>
</feature>
<protein>
    <recommendedName>
        <fullName evidence="6">AIG1-type G domain-containing protein</fullName>
    </recommendedName>
</protein>
<dbReference type="Proteomes" id="UP001469553">
    <property type="component" value="Unassembled WGS sequence"/>
</dbReference>
<keyword evidence="5" id="KW-0472">Membrane</keyword>
<evidence type="ECO:0000256" key="2">
    <source>
        <dbReference type="ARBA" id="ARBA00022741"/>
    </source>
</evidence>
<evidence type="ECO:0000259" key="6">
    <source>
        <dbReference type="PROSITE" id="PS51720"/>
    </source>
</evidence>
<evidence type="ECO:0000256" key="1">
    <source>
        <dbReference type="ARBA" id="ARBA00008535"/>
    </source>
</evidence>
<comment type="caution">
    <text evidence="7">The sequence shown here is derived from an EMBL/GenBank/DDBJ whole genome shotgun (WGS) entry which is preliminary data.</text>
</comment>
<dbReference type="EMBL" id="JAHRIP010000106">
    <property type="protein sequence ID" value="MEQ2278795.1"/>
    <property type="molecule type" value="Genomic_DNA"/>
</dbReference>
<feature type="transmembrane region" description="Helical" evidence="5">
    <location>
        <begin position="317"/>
        <end position="343"/>
    </location>
</feature>
<gene>
    <name evidence="7" type="ORF">AMECASPLE_002827</name>
</gene>
<dbReference type="InterPro" id="IPR027417">
    <property type="entry name" value="P-loop_NTPase"/>
</dbReference>
<evidence type="ECO:0000313" key="7">
    <source>
        <dbReference type="EMBL" id="MEQ2278795.1"/>
    </source>
</evidence>
<evidence type="ECO:0000256" key="4">
    <source>
        <dbReference type="SAM" id="MobiDB-lite"/>
    </source>
</evidence>
<dbReference type="Pfam" id="PF04548">
    <property type="entry name" value="AIG1"/>
    <property type="match status" value="1"/>
</dbReference>
<evidence type="ECO:0000256" key="5">
    <source>
        <dbReference type="SAM" id="Phobius"/>
    </source>
</evidence>
<dbReference type="Gene3D" id="3.40.50.300">
    <property type="entry name" value="P-loop containing nucleotide triphosphate hydrolases"/>
    <property type="match status" value="1"/>
</dbReference>
<evidence type="ECO:0000256" key="3">
    <source>
        <dbReference type="ARBA" id="ARBA00023134"/>
    </source>
</evidence>
<dbReference type="PANTHER" id="PTHR10903:SF62">
    <property type="entry name" value="GTPASE IMAP FAMILY MEMBER 4-LIKE-RELATED"/>
    <property type="match status" value="1"/>
</dbReference>
<keyword evidence="8" id="KW-1185">Reference proteome</keyword>
<keyword evidence="3" id="KW-0342">GTP-binding</keyword>
<dbReference type="PROSITE" id="PS51720">
    <property type="entry name" value="G_AIG1"/>
    <property type="match status" value="1"/>
</dbReference>